<comment type="catalytic activity">
    <reaction evidence="5">
        <text>L-methionyl-[protein] + [thioredoxin]-disulfide + H2O = L-methionyl-(R)-S-oxide-[protein] + [thioredoxin]-dithiol</text>
        <dbReference type="Rhea" id="RHEA:24164"/>
        <dbReference type="Rhea" id="RHEA-COMP:10698"/>
        <dbReference type="Rhea" id="RHEA-COMP:10700"/>
        <dbReference type="Rhea" id="RHEA-COMP:12313"/>
        <dbReference type="Rhea" id="RHEA-COMP:12314"/>
        <dbReference type="ChEBI" id="CHEBI:15377"/>
        <dbReference type="ChEBI" id="CHEBI:16044"/>
        <dbReference type="ChEBI" id="CHEBI:29950"/>
        <dbReference type="ChEBI" id="CHEBI:45764"/>
        <dbReference type="ChEBI" id="CHEBI:50058"/>
        <dbReference type="EC" id="1.8.4.12"/>
    </reaction>
</comment>
<comment type="cofactor">
    <cofactor evidence="5">
        <name>Zn(2+)</name>
        <dbReference type="ChEBI" id="CHEBI:29105"/>
    </cofactor>
    <text evidence="5">Binds 1 zinc ion per subunit.</text>
</comment>
<dbReference type="GeneID" id="54781978"/>
<evidence type="ECO:0000259" key="6">
    <source>
        <dbReference type="PROSITE" id="PS51790"/>
    </source>
</evidence>
<dbReference type="GO" id="GO:0046872">
    <property type="term" value="F:metal ion binding"/>
    <property type="evidence" value="ECO:0007669"/>
    <property type="project" value="UniProtKB-KW"/>
</dbReference>
<evidence type="ECO:0000313" key="8">
    <source>
        <dbReference type="Proteomes" id="UP000449547"/>
    </source>
</evidence>
<dbReference type="OMA" id="DEQWRAE"/>
<evidence type="ECO:0000256" key="1">
    <source>
        <dbReference type="ARBA" id="ARBA00007174"/>
    </source>
</evidence>
<protein>
    <recommendedName>
        <fullName evidence="5">Peptide-methionine (R)-S-oxide reductase</fullName>
        <ecNumber evidence="5">1.8.4.12</ecNumber>
    </recommendedName>
</protein>
<dbReference type="RefSeq" id="XP_034011580.1">
    <property type="nucleotide sequence ID" value="XM_034156077.1"/>
</dbReference>
<accession>A0A642UKT3</accession>
<keyword evidence="8" id="KW-1185">Reference proteome</keyword>
<dbReference type="EMBL" id="SWFT01000105">
    <property type="protein sequence ID" value="KAA8900957.1"/>
    <property type="molecule type" value="Genomic_DNA"/>
</dbReference>
<dbReference type="EC" id="1.8.4.12" evidence="5"/>
<comment type="similarity">
    <text evidence="1 5">Belongs to the MsrB Met sulfoxide reductase family.</text>
</comment>
<dbReference type="SUPFAM" id="SSF51316">
    <property type="entry name" value="Mss4-like"/>
    <property type="match status" value="1"/>
</dbReference>
<dbReference type="InterPro" id="IPR011057">
    <property type="entry name" value="Mss4-like_sf"/>
</dbReference>
<keyword evidence="4 5" id="KW-0560">Oxidoreductase</keyword>
<name>A0A642UKT3_DIURU</name>
<feature type="domain" description="MsrB" evidence="6">
    <location>
        <begin position="6"/>
        <end position="131"/>
    </location>
</feature>
<dbReference type="InterPro" id="IPR002579">
    <property type="entry name" value="Met_Sox_Rdtase_MsrB_dom"/>
</dbReference>
<evidence type="ECO:0000256" key="5">
    <source>
        <dbReference type="RuleBase" id="RU365044"/>
    </source>
</evidence>
<dbReference type="AlphaFoldDB" id="A0A642UKT3"/>
<evidence type="ECO:0000256" key="3">
    <source>
        <dbReference type="ARBA" id="ARBA00022833"/>
    </source>
</evidence>
<evidence type="ECO:0000256" key="4">
    <source>
        <dbReference type="ARBA" id="ARBA00023002"/>
    </source>
</evidence>
<dbReference type="GO" id="GO:0006979">
    <property type="term" value="P:response to oxidative stress"/>
    <property type="evidence" value="ECO:0007669"/>
    <property type="project" value="InterPro"/>
</dbReference>
<dbReference type="GO" id="GO:0033743">
    <property type="term" value="F:peptide-methionine (R)-S-oxide reductase activity"/>
    <property type="evidence" value="ECO:0007669"/>
    <property type="project" value="UniProtKB-EC"/>
</dbReference>
<comment type="caution">
    <text evidence="7">The sequence shown here is derived from an EMBL/GenBank/DDBJ whole genome shotgun (WGS) entry which is preliminary data.</text>
</comment>
<dbReference type="Pfam" id="PF01641">
    <property type="entry name" value="SelR"/>
    <property type="match status" value="1"/>
</dbReference>
<keyword evidence="2 5" id="KW-0479">Metal-binding</keyword>
<dbReference type="VEuPathDB" id="FungiDB:DIURU_003327"/>
<reference evidence="7 8" key="1">
    <citation type="submission" date="2019-07" db="EMBL/GenBank/DDBJ databases">
        <title>Genome assembly of two rare yeast pathogens: Diutina rugosa and Trichomonascus ciferrii.</title>
        <authorList>
            <person name="Mixao V."/>
            <person name="Saus E."/>
            <person name="Hansen A."/>
            <person name="Lass-Flor C."/>
            <person name="Gabaldon T."/>
        </authorList>
    </citation>
    <scope>NUCLEOTIDE SEQUENCE [LARGE SCALE GENOMIC DNA]</scope>
    <source>
        <strain evidence="7 8">CBS 613</strain>
    </source>
</reference>
<dbReference type="PANTHER" id="PTHR46081:SF8">
    <property type="entry name" value="PEPTIDE METHIONINE SULFOXIDE REDUCTASE 2"/>
    <property type="match status" value="1"/>
</dbReference>
<evidence type="ECO:0000256" key="2">
    <source>
        <dbReference type="ARBA" id="ARBA00022723"/>
    </source>
</evidence>
<dbReference type="Proteomes" id="UP000449547">
    <property type="component" value="Unassembled WGS sequence"/>
</dbReference>
<keyword evidence="3 5" id="KW-0862">Zinc</keyword>
<dbReference type="PANTHER" id="PTHR46081">
    <property type="entry name" value="PEPTIDE METHIONINE SULFOXIDE REDUCTASE 2"/>
    <property type="match status" value="1"/>
</dbReference>
<proteinExistence type="inferred from homology"/>
<dbReference type="OrthoDB" id="44061at2759"/>
<dbReference type="PROSITE" id="PS51790">
    <property type="entry name" value="MSRB"/>
    <property type="match status" value="1"/>
</dbReference>
<gene>
    <name evidence="7" type="ORF">DIURU_003327</name>
</gene>
<dbReference type="NCBIfam" id="TIGR00357">
    <property type="entry name" value="peptide-methionine (R)-S-oxide reductase MsrB"/>
    <property type="match status" value="1"/>
</dbReference>
<evidence type="ECO:0000313" key="7">
    <source>
        <dbReference type="EMBL" id="KAA8900957.1"/>
    </source>
</evidence>
<dbReference type="GO" id="GO:0030091">
    <property type="term" value="P:protein repair"/>
    <property type="evidence" value="ECO:0007669"/>
    <property type="project" value="InterPro"/>
</dbReference>
<dbReference type="Gene3D" id="2.170.150.20">
    <property type="entry name" value="Peptide methionine sulfoxide reductase"/>
    <property type="match status" value="1"/>
</dbReference>
<dbReference type="InterPro" id="IPR028427">
    <property type="entry name" value="Met_Sox_Rdtase_MsrB"/>
</dbReference>
<sequence>MIQKSDAEWRTTLSPQQYAVLRQSGTEPAGSGEYAHTPATKTGVYECVGCGQPLYKSSTKFDSHCGWPAFYEAIPGALTVHKDTSHGMVREEMRCSNCDGHLGHIFRGEGFKTPTDERHCVNSVCLKFNPNKDK</sequence>
<organism evidence="7 8">
    <name type="scientific">Diutina rugosa</name>
    <name type="common">Yeast</name>
    <name type="synonym">Candida rugosa</name>
    <dbReference type="NCBI Taxonomy" id="5481"/>
    <lineage>
        <taxon>Eukaryota</taxon>
        <taxon>Fungi</taxon>
        <taxon>Dikarya</taxon>
        <taxon>Ascomycota</taxon>
        <taxon>Saccharomycotina</taxon>
        <taxon>Pichiomycetes</taxon>
        <taxon>Debaryomycetaceae</taxon>
        <taxon>Diutina</taxon>
    </lineage>
</organism>